<gene>
    <name evidence="7" type="ORF">HOQ43_10180</name>
</gene>
<dbReference type="InterPro" id="IPR005066">
    <property type="entry name" value="MoCF_OxRdtse_dimer"/>
</dbReference>
<dbReference type="InterPro" id="IPR014756">
    <property type="entry name" value="Ig_E-set"/>
</dbReference>
<keyword evidence="2" id="KW-0500">Molybdenum</keyword>
<comment type="cofactor">
    <cofactor evidence="1">
        <name>Mo-molybdopterin</name>
        <dbReference type="ChEBI" id="CHEBI:71302"/>
    </cofactor>
</comment>
<dbReference type="GO" id="GO:0030151">
    <property type="term" value="F:molybdenum ion binding"/>
    <property type="evidence" value="ECO:0007669"/>
    <property type="project" value="InterPro"/>
</dbReference>
<evidence type="ECO:0000256" key="4">
    <source>
        <dbReference type="ARBA" id="ARBA00023002"/>
    </source>
</evidence>
<dbReference type="SUPFAM" id="SSF81296">
    <property type="entry name" value="E set domains"/>
    <property type="match status" value="1"/>
</dbReference>
<evidence type="ECO:0000259" key="6">
    <source>
        <dbReference type="Pfam" id="PF03404"/>
    </source>
</evidence>
<sequence length="320" mass="35458">MNRVAADFITPTPMVFRERHFGIPAMDTETWTLAVEGLVRKRLTLGLSDMERLPHVEVTACHECAGSPLRPHLPQRKAANVKWRGVPLRAVLEAAGVHEDARYLLSSGADGGTWQRAHHPAYEKDLPLAKALHPATLLATAMNDEPLPVGHGGPVRLVVPGYYGTNSTKWLRLLRLSARRSEGAFARKYYVDREPVGNTIRETPVWAMEPNSIIVSPVSGRTAGEGAALVEIWGWCWAEQAVAWLDVSTDGGGTWTAAELAPRQDFAWQRFSLQWTPPGQGEYRILARATDEAGRTQPIELRRNQIFESKVRIRYASSGG</sequence>
<dbReference type="GO" id="GO:0020037">
    <property type="term" value="F:heme binding"/>
    <property type="evidence" value="ECO:0007669"/>
    <property type="project" value="TreeGrafter"/>
</dbReference>
<dbReference type="EMBL" id="JABFXE010000429">
    <property type="protein sequence ID" value="NUQ88814.1"/>
    <property type="molecule type" value="Genomic_DNA"/>
</dbReference>
<evidence type="ECO:0000256" key="3">
    <source>
        <dbReference type="ARBA" id="ARBA00022723"/>
    </source>
</evidence>
<dbReference type="Gene3D" id="2.60.40.650">
    <property type="match status" value="1"/>
</dbReference>
<dbReference type="Pfam" id="PF03404">
    <property type="entry name" value="Mo-co_dimer"/>
    <property type="match status" value="1"/>
</dbReference>
<organism evidence="7 8">
    <name type="scientific">Glycomyces artemisiae</name>
    <dbReference type="NCBI Taxonomy" id="1076443"/>
    <lineage>
        <taxon>Bacteria</taxon>
        <taxon>Bacillati</taxon>
        <taxon>Actinomycetota</taxon>
        <taxon>Actinomycetes</taxon>
        <taxon>Glycomycetales</taxon>
        <taxon>Glycomycetaceae</taxon>
        <taxon>Glycomyces</taxon>
    </lineage>
</organism>
<dbReference type="GO" id="GO:0043546">
    <property type="term" value="F:molybdopterin cofactor binding"/>
    <property type="evidence" value="ECO:0007669"/>
    <property type="project" value="TreeGrafter"/>
</dbReference>
<proteinExistence type="predicted"/>
<reference evidence="7 8" key="1">
    <citation type="submission" date="2020-05" db="EMBL/GenBank/DDBJ databases">
        <title>DNA-SIP metagenomic assembled genomes.</title>
        <authorList>
            <person name="Yu J."/>
        </authorList>
    </citation>
    <scope>NUCLEOTIDE SEQUENCE [LARGE SCALE GENOMIC DNA]</scope>
    <source>
        <strain evidence="7">Bin5.27</strain>
    </source>
</reference>
<dbReference type="InterPro" id="IPR000572">
    <property type="entry name" value="OxRdtase_Mopterin-bd_dom"/>
</dbReference>
<dbReference type="PANTHER" id="PTHR19372:SF7">
    <property type="entry name" value="SULFITE OXIDASE, MITOCHONDRIAL"/>
    <property type="match status" value="1"/>
</dbReference>
<feature type="domain" description="Oxidoreductase molybdopterin-binding" evidence="5">
    <location>
        <begin position="20"/>
        <end position="183"/>
    </location>
</feature>
<dbReference type="Gene3D" id="3.90.420.10">
    <property type="entry name" value="Oxidoreductase, molybdopterin-binding domain"/>
    <property type="match status" value="1"/>
</dbReference>
<dbReference type="InterPro" id="IPR008335">
    <property type="entry name" value="Mopterin_OxRdtase_euk"/>
</dbReference>
<dbReference type="PANTHER" id="PTHR19372">
    <property type="entry name" value="SULFITE REDUCTASE"/>
    <property type="match status" value="1"/>
</dbReference>
<accession>A0A850C3C2</accession>
<evidence type="ECO:0000313" key="7">
    <source>
        <dbReference type="EMBL" id="NUQ88814.1"/>
    </source>
</evidence>
<name>A0A850C3C2_9ACTN</name>
<dbReference type="GO" id="GO:0008482">
    <property type="term" value="F:sulfite oxidase activity"/>
    <property type="evidence" value="ECO:0007669"/>
    <property type="project" value="TreeGrafter"/>
</dbReference>
<dbReference type="Pfam" id="PF00174">
    <property type="entry name" value="Oxidored_molyb"/>
    <property type="match status" value="1"/>
</dbReference>
<dbReference type="PRINTS" id="PR00407">
    <property type="entry name" value="EUMOPTERIN"/>
</dbReference>
<protein>
    <submittedName>
        <fullName evidence="7">Molybdopterin-dependent oxidoreductase</fullName>
    </submittedName>
</protein>
<keyword evidence="4" id="KW-0560">Oxidoreductase</keyword>
<dbReference type="AlphaFoldDB" id="A0A850C3C2"/>
<evidence type="ECO:0000313" key="8">
    <source>
        <dbReference type="Proteomes" id="UP000574690"/>
    </source>
</evidence>
<dbReference type="GO" id="GO:0006790">
    <property type="term" value="P:sulfur compound metabolic process"/>
    <property type="evidence" value="ECO:0007669"/>
    <property type="project" value="TreeGrafter"/>
</dbReference>
<feature type="domain" description="Moybdenum cofactor oxidoreductase dimerisation" evidence="6">
    <location>
        <begin position="205"/>
        <end position="304"/>
    </location>
</feature>
<dbReference type="InterPro" id="IPR036374">
    <property type="entry name" value="OxRdtase_Mopterin-bd_sf"/>
</dbReference>
<dbReference type="Proteomes" id="UP000574690">
    <property type="component" value="Unassembled WGS sequence"/>
</dbReference>
<keyword evidence="3" id="KW-0479">Metal-binding</keyword>
<dbReference type="SUPFAM" id="SSF56524">
    <property type="entry name" value="Oxidoreductase molybdopterin-binding domain"/>
    <property type="match status" value="1"/>
</dbReference>
<evidence type="ECO:0000259" key="5">
    <source>
        <dbReference type="Pfam" id="PF00174"/>
    </source>
</evidence>
<comment type="caution">
    <text evidence="7">The sequence shown here is derived from an EMBL/GenBank/DDBJ whole genome shotgun (WGS) entry which is preliminary data.</text>
</comment>
<evidence type="ECO:0000256" key="1">
    <source>
        <dbReference type="ARBA" id="ARBA00001924"/>
    </source>
</evidence>
<evidence type="ECO:0000256" key="2">
    <source>
        <dbReference type="ARBA" id="ARBA00022505"/>
    </source>
</evidence>